<feature type="non-terminal residue" evidence="2">
    <location>
        <position position="1"/>
    </location>
</feature>
<reference evidence="2 3" key="1">
    <citation type="journal article" date="2016" name="Front. Microbiol.">
        <title>Genomic Resource of Rice Seed Associated Bacteria.</title>
        <authorList>
            <person name="Midha S."/>
            <person name="Bansal K."/>
            <person name="Sharma S."/>
            <person name="Kumar N."/>
            <person name="Patil P.P."/>
            <person name="Chaudhry V."/>
            <person name="Patil P.B."/>
        </authorList>
    </citation>
    <scope>NUCLEOTIDE SEQUENCE [LARGE SCALE GENOMIC DNA]</scope>
    <source>
        <strain evidence="2 3">NS226</strain>
    </source>
</reference>
<organism evidence="2 3">
    <name type="scientific">Aureimonas ureilytica</name>
    <dbReference type="NCBI Taxonomy" id="401562"/>
    <lineage>
        <taxon>Bacteria</taxon>
        <taxon>Pseudomonadati</taxon>
        <taxon>Pseudomonadota</taxon>
        <taxon>Alphaproteobacteria</taxon>
        <taxon>Hyphomicrobiales</taxon>
        <taxon>Aurantimonadaceae</taxon>
        <taxon>Aureimonas</taxon>
    </lineage>
</organism>
<dbReference type="InterPro" id="IPR009006">
    <property type="entry name" value="Ala_racemase/Decarboxylase_C"/>
</dbReference>
<evidence type="ECO:0000256" key="1">
    <source>
        <dbReference type="ARBA" id="ARBA00001933"/>
    </source>
</evidence>
<dbReference type="AlphaFoldDB" id="A0A175QR60"/>
<dbReference type="EMBL" id="LDPZ01000112">
    <property type="protein sequence ID" value="KTQ76846.1"/>
    <property type="molecule type" value="Genomic_DNA"/>
</dbReference>
<dbReference type="SUPFAM" id="SSF50621">
    <property type="entry name" value="Alanine racemase C-terminal domain-like"/>
    <property type="match status" value="1"/>
</dbReference>
<accession>A0A175QR60</accession>
<dbReference type="STRING" id="401562.NS365_07860"/>
<gene>
    <name evidence="2" type="ORF">NS226_23195</name>
</gene>
<comment type="cofactor">
    <cofactor evidence="1">
        <name>pyridoxal 5'-phosphate</name>
        <dbReference type="ChEBI" id="CHEBI:597326"/>
    </cofactor>
</comment>
<proteinExistence type="predicted"/>
<dbReference type="PATRIC" id="fig|401562.3.peg.338"/>
<dbReference type="Proteomes" id="UP000078272">
    <property type="component" value="Unassembled WGS sequence"/>
</dbReference>
<evidence type="ECO:0000313" key="2">
    <source>
        <dbReference type="EMBL" id="KTQ76846.1"/>
    </source>
</evidence>
<evidence type="ECO:0000313" key="3">
    <source>
        <dbReference type="Proteomes" id="UP000078272"/>
    </source>
</evidence>
<dbReference type="Gene3D" id="2.40.37.10">
    <property type="entry name" value="Lyase, Ornithine Decarboxylase, Chain A, domain 1"/>
    <property type="match status" value="1"/>
</dbReference>
<name>A0A175QR60_9HYPH</name>
<protein>
    <submittedName>
        <fullName evidence="2">Amino acid decarboxylase</fullName>
    </submittedName>
</protein>
<sequence>GIVTVAGLGMSLSEHWKGSEYLPTSIVVPRDAARKQAPVQAAVGGSSCMEYQGVTWRKIRFPGEPRHGDLLVYPNTAGYQMDKNESEFHQFPLPPQIVLTQREGLFLWRKDEG</sequence>
<comment type="caution">
    <text evidence="2">The sequence shown here is derived from an EMBL/GenBank/DDBJ whole genome shotgun (WGS) entry which is preliminary data.</text>
</comment>
<dbReference type="GO" id="GO:0003824">
    <property type="term" value="F:catalytic activity"/>
    <property type="evidence" value="ECO:0007669"/>
    <property type="project" value="InterPro"/>
</dbReference>